<dbReference type="OrthoDB" id="539213at2759"/>
<dbReference type="SMART" id="SM00248">
    <property type="entry name" value="ANK"/>
    <property type="match status" value="16"/>
</dbReference>
<evidence type="ECO:0000256" key="2">
    <source>
        <dbReference type="ARBA" id="ARBA00023043"/>
    </source>
</evidence>
<dbReference type="PRINTS" id="PR01415">
    <property type="entry name" value="ANKYRIN"/>
</dbReference>
<dbReference type="Gene3D" id="1.25.40.20">
    <property type="entry name" value="Ankyrin repeat-containing domain"/>
    <property type="match status" value="4"/>
</dbReference>
<dbReference type="SUPFAM" id="SSF48403">
    <property type="entry name" value="Ankyrin repeat"/>
    <property type="match status" value="3"/>
</dbReference>
<protein>
    <submittedName>
        <fullName evidence="5">Ankyrin repeat-containing domain protein</fullName>
    </submittedName>
</protein>
<feature type="repeat" description="ANK" evidence="3">
    <location>
        <begin position="795"/>
        <end position="827"/>
    </location>
</feature>
<dbReference type="InterPro" id="IPR036770">
    <property type="entry name" value="Ankyrin_rpt-contain_sf"/>
</dbReference>
<dbReference type="PANTHER" id="PTHR24173">
    <property type="entry name" value="ANKYRIN REPEAT CONTAINING"/>
    <property type="match status" value="1"/>
</dbReference>
<dbReference type="PROSITE" id="PS50297">
    <property type="entry name" value="ANK_REP_REGION"/>
    <property type="match status" value="7"/>
</dbReference>
<reference evidence="5" key="1">
    <citation type="journal article" date="2021" name="Nat. Commun.">
        <title>Genetic determinants of endophytism in the Arabidopsis root mycobiome.</title>
        <authorList>
            <person name="Mesny F."/>
            <person name="Miyauchi S."/>
            <person name="Thiergart T."/>
            <person name="Pickel B."/>
            <person name="Atanasova L."/>
            <person name="Karlsson M."/>
            <person name="Huettel B."/>
            <person name="Barry K.W."/>
            <person name="Haridas S."/>
            <person name="Chen C."/>
            <person name="Bauer D."/>
            <person name="Andreopoulos W."/>
            <person name="Pangilinan J."/>
            <person name="LaButti K."/>
            <person name="Riley R."/>
            <person name="Lipzen A."/>
            <person name="Clum A."/>
            <person name="Drula E."/>
            <person name="Henrissat B."/>
            <person name="Kohler A."/>
            <person name="Grigoriev I.V."/>
            <person name="Martin F.M."/>
            <person name="Hacquard S."/>
        </authorList>
    </citation>
    <scope>NUCLEOTIDE SEQUENCE</scope>
    <source>
        <strain evidence="5">MPI-CAGE-AT-0023</strain>
    </source>
</reference>
<organism evidence="5 6">
    <name type="scientific">Fusarium redolens</name>
    <dbReference type="NCBI Taxonomy" id="48865"/>
    <lineage>
        <taxon>Eukaryota</taxon>
        <taxon>Fungi</taxon>
        <taxon>Dikarya</taxon>
        <taxon>Ascomycota</taxon>
        <taxon>Pezizomycotina</taxon>
        <taxon>Sordariomycetes</taxon>
        <taxon>Hypocreomycetidae</taxon>
        <taxon>Hypocreales</taxon>
        <taxon>Nectriaceae</taxon>
        <taxon>Fusarium</taxon>
        <taxon>Fusarium redolens species complex</taxon>
    </lineage>
</organism>
<evidence type="ECO:0000313" key="5">
    <source>
        <dbReference type="EMBL" id="KAH7250182.1"/>
    </source>
</evidence>
<feature type="repeat" description="ANK" evidence="3">
    <location>
        <begin position="918"/>
        <end position="950"/>
    </location>
</feature>
<dbReference type="PANTHER" id="PTHR24173:SF74">
    <property type="entry name" value="ANKYRIN REPEAT DOMAIN-CONTAINING PROTEIN 16"/>
    <property type="match status" value="1"/>
</dbReference>
<feature type="repeat" description="ANK" evidence="3">
    <location>
        <begin position="988"/>
        <end position="1020"/>
    </location>
</feature>
<dbReference type="AlphaFoldDB" id="A0A9P9K5I8"/>
<proteinExistence type="predicted"/>
<feature type="repeat" description="ANK" evidence="3">
    <location>
        <begin position="848"/>
        <end position="880"/>
    </location>
</feature>
<evidence type="ECO:0000256" key="1">
    <source>
        <dbReference type="ARBA" id="ARBA00022737"/>
    </source>
</evidence>
<dbReference type="EMBL" id="JAGMUX010000008">
    <property type="protein sequence ID" value="KAH7250182.1"/>
    <property type="molecule type" value="Genomic_DNA"/>
</dbReference>
<dbReference type="Pfam" id="PF00023">
    <property type="entry name" value="Ank"/>
    <property type="match status" value="1"/>
</dbReference>
<name>A0A9P9K5I8_FUSRE</name>
<dbReference type="InterPro" id="IPR025676">
    <property type="entry name" value="Clr5_dom"/>
</dbReference>
<feature type="repeat" description="ANK" evidence="3">
    <location>
        <begin position="953"/>
        <end position="985"/>
    </location>
</feature>
<dbReference type="InterPro" id="IPR002110">
    <property type="entry name" value="Ankyrin_rpt"/>
</dbReference>
<feature type="repeat" description="ANK" evidence="3">
    <location>
        <begin position="245"/>
        <end position="277"/>
    </location>
</feature>
<evidence type="ECO:0000256" key="3">
    <source>
        <dbReference type="PROSITE-ProRule" id="PRU00023"/>
    </source>
</evidence>
<gene>
    <name evidence="5" type="ORF">BKA55DRAFT_663989</name>
</gene>
<evidence type="ECO:0000313" key="6">
    <source>
        <dbReference type="Proteomes" id="UP000720189"/>
    </source>
</evidence>
<dbReference type="Pfam" id="PF14420">
    <property type="entry name" value="Clr5"/>
    <property type="match status" value="1"/>
</dbReference>
<comment type="caution">
    <text evidence="5">The sequence shown here is derived from an EMBL/GenBank/DDBJ whole genome shotgun (WGS) entry which is preliminary data.</text>
</comment>
<evidence type="ECO:0000259" key="4">
    <source>
        <dbReference type="Pfam" id="PF14420"/>
    </source>
</evidence>
<dbReference type="PROSITE" id="PS50088">
    <property type="entry name" value="ANK_REPEAT"/>
    <property type="match status" value="8"/>
</dbReference>
<feature type="domain" description="Clr5" evidence="4">
    <location>
        <begin position="11"/>
        <end position="46"/>
    </location>
</feature>
<dbReference type="Proteomes" id="UP000720189">
    <property type="component" value="Unassembled WGS sequence"/>
</dbReference>
<keyword evidence="6" id="KW-1185">Reference proteome</keyword>
<keyword evidence="1" id="KW-0677">Repeat</keyword>
<feature type="repeat" description="ANK" evidence="3">
    <location>
        <begin position="496"/>
        <end position="528"/>
    </location>
</feature>
<accession>A0A9P9K5I8</accession>
<keyword evidence="2 3" id="KW-0040">ANK repeat</keyword>
<dbReference type="GeneID" id="70227636"/>
<dbReference type="RefSeq" id="XP_046049501.1">
    <property type="nucleotide sequence ID" value="XM_046197682.1"/>
</dbReference>
<sequence>MPQTSRILPAIWEAQRARIAELYVNQDKTLDEVIQIMTESGFYATALVTKRQAEGKLTELSIGGKVISEKKSKKELRRYHASQVEEDFYQVVSNNTFGVVAYTPPSSNTKIVLINDLPWSNFRESFNNLATGSLPLQEAPKSVSDLRLHELVPKLDNSLKSFRHQEPPWLQIFNSLVFLCSNNLTGTEETTYRLLQVAISRGPIVEIFARHLLFVALRVEGSKGMEFLRFLLESGVSPDSIDPYDRRSALYQAARLGNRDAVQLLITLGADPDAKIEGTKDDTLESPLICALDLCHDREIAKMLIDYGADANSGSGKPLVLAVGADPELLPAGGLSVILANTSIEAGVNSDLLIEELQDTDLEFLKFEFKYHLAVRMLTPLQFAALEGNVDIVKRLIKGGVVLDKFFEPEMFKKMDQTLPFSGILTPLQMSIQESGDEITKILLDAGSTIDFRHPTTATALQLACHLPTREQKKPELIEVLLSRGADINAPPGDHAGRTAMQAAAESGDYGLLKLLLSKGGDPFASAHGGSVHCVDGTNYIVEAVSTGKVQLLDTVLMSWHRLGLHWPKEYIPSAVKVAILKGMTHIVEFLDPGLSSIPQEDRIFDLLMQRSVKPNLYCAQPGYPTPLWPALHEGKHYIAYRLINAGVNPNQKSLAIYRNRYCCDITFEMPLKQAIYRFDCSYIEILTEEGADIHRLIDDPNAVCRFDERTALGLALDQDVSLSTVQSLIHYGADVNKLSKWGTPLKQRCQLLLTAGADVNASTGRTALQLAVASADVNASETGITALEAALLVEAVSLLQLAITNNNVQLVKSFLDEGSDVNAAKNLGLIKCPIDGGADIDAKPFYHPTTDLQYAAMHGNIEIVKYLVEHGASVNEGASSYYNPPALGLAVANNHTQAAIFLIENCASIDANPGHYSGATMLQLAARHGNHQIVTCLVENGAAVNAAPAAKRGATALQYAAINGNLRMAVFLLENGARVGAKAADVDGRTALEGAAEHGRLDMVYLLLENDEEPHTIEERCRNAAEFAEAEHHNVIARILRDYKRP</sequence>
<dbReference type="Pfam" id="PF12796">
    <property type="entry name" value="Ank_2"/>
    <property type="match status" value="4"/>
</dbReference>
<feature type="repeat" description="ANK" evidence="3">
    <location>
        <begin position="376"/>
        <end position="404"/>
    </location>
</feature>